<dbReference type="GO" id="GO:0004568">
    <property type="term" value="F:chitinase activity"/>
    <property type="evidence" value="ECO:0007669"/>
    <property type="project" value="TreeGrafter"/>
</dbReference>
<dbReference type="Proteomes" id="UP001188597">
    <property type="component" value="Unassembled WGS sequence"/>
</dbReference>
<accession>A0AA89AML6</accession>
<keyword evidence="4" id="KW-1185">Reference proteome</keyword>
<dbReference type="GO" id="GO:0006032">
    <property type="term" value="P:chitin catabolic process"/>
    <property type="evidence" value="ECO:0007669"/>
    <property type="project" value="TreeGrafter"/>
</dbReference>
<evidence type="ECO:0000313" key="4">
    <source>
        <dbReference type="Proteomes" id="UP001188597"/>
    </source>
</evidence>
<feature type="chain" id="PRO_5041687009" description="GH18 domain-containing protein" evidence="1">
    <location>
        <begin position="25"/>
        <end position="114"/>
    </location>
</feature>
<protein>
    <recommendedName>
        <fullName evidence="2">GH18 domain-containing protein</fullName>
    </recommendedName>
</protein>
<dbReference type="InterPro" id="IPR017853">
    <property type="entry name" value="GH"/>
</dbReference>
<reference evidence="3" key="1">
    <citation type="submission" date="2022-12" db="EMBL/GenBank/DDBJ databases">
        <title>Draft genome assemblies for two species of Escallonia (Escalloniales).</title>
        <authorList>
            <person name="Chanderbali A."/>
            <person name="Dervinis C."/>
            <person name="Anghel I."/>
            <person name="Soltis D."/>
            <person name="Soltis P."/>
            <person name="Zapata F."/>
        </authorList>
    </citation>
    <scope>NUCLEOTIDE SEQUENCE</scope>
    <source>
        <strain evidence="3">UCBG64.0493</strain>
        <tissue evidence="3">Leaf</tissue>
    </source>
</reference>
<gene>
    <name evidence="3" type="ORF">RJ639_013564</name>
</gene>
<organism evidence="3 4">
    <name type="scientific">Escallonia herrerae</name>
    <dbReference type="NCBI Taxonomy" id="1293975"/>
    <lineage>
        <taxon>Eukaryota</taxon>
        <taxon>Viridiplantae</taxon>
        <taxon>Streptophyta</taxon>
        <taxon>Embryophyta</taxon>
        <taxon>Tracheophyta</taxon>
        <taxon>Spermatophyta</taxon>
        <taxon>Magnoliopsida</taxon>
        <taxon>eudicotyledons</taxon>
        <taxon>Gunneridae</taxon>
        <taxon>Pentapetalae</taxon>
        <taxon>asterids</taxon>
        <taxon>campanulids</taxon>
        <taxon>Escalloniales</taxon>
        <taxon>Escalloniaceae</taxon>
        <taxon>Escallonia</taxon>
    </lineage>
</organism>
<dbReference type="Gene3D" id="3.20.20.80">
    <property type="entry name" value="Glycosidases"/>
    <property type="match status" value="1"/>
</dbReference>
<comment type="caution">
    <text evidence="3">The sequence shown here is derived from an EMBL/GenBank/DDBJ whole genome shotgun (WGS) entry which is preliminary data.</text>
</comment>
<dbReference type="EMBL" id="JAVXUP010001867">
    <property type="protein sequence ID" value="KAK3007438.1"/>
    <property type="molecule type" value="Genomic_DNA"/>
</dbReference>
<dbReference type="InterPro" id="IPR001223">
    <property type="entry name" value="Glyco_hydro18_cat"/>
</dbReference>
<evidence type="ECO:0000259" key="2">
    <source>
        <dbReference type="PROSITE" id="PS51910"/>
    </source>
</evidence>
<dbReference type="InterPro" id="IPR050314">
    <property type="entry name" value="Glycosyl_Hydrlase_18"/>
</dbReference>
<dbReference type="AlphaFoldDB" id="A0AA89AML6"/>
<dbReference type="GO" id="GO:0005576">
    <property type="term" value="C:extracellular region"/>
    <property type="evidence" value="ECO:0007669"/>
    <property type="project" value="TreeGrafter"/>
</dbReference>
<name>A0AA89AML6_9ASTE</name>
<dbReference type="PROSITE" id="PS51910">
    <property type="entry name" value="GH18_2"/>
    <property type="match status" value="1"/>
</dbReference>
<dbReference type="PANTHER" id="PTHR11177:SF396">
    <property type="entry name" value="NOD FACTOR HYDROLASE PROTEIN 1"/>
    <property type="match status" value="1"/>
</dbReference>
<dbReference type="PANTHER" id="PTHR11177">
    <property type="entry name" value="CHITINASE"/>
    <property type="match status" value="1"/>
</dbReference>
<dbReference type="GO" id="GO:0005975">
    <property type="term" value="P:carbohydrate metabolic process"/>
    <property type="evidence" value="ECO:0007669"/>
    <property type="project" value="InterPro"/>
</dbReference>
<feature type="domain" description="GH18" evidence="2">
    <location>
        <begin position="24"/>
        <end position="114"/>
    </location>
</feature>
<keyword evidence="1" id="KW-0732">Signal</keyword>
<evidence type="ECO:0000313" key="3">
    <source>
        <dbReference type="EMBL" id="KAK3007438.1"/>
    </source>
</evidence>
<dbReference type="GO" id="GO:0008061">
    <property type="term" value="F:chitin binding"/>
    <property type="evidence" value="ECO:0007669"/>
    <property type="project" value="TreeGrafter"/>
</dbReference>
<proteinExistence type="predicted"/>
<feature type="signal peptide" evidence="1">
    <location>
        <begin position="1"/>
        <end position="24"/>
    </location>
</feature>
<sequence length="114" mass="12412">MAGLKAYTLSIFSILSLTNSCVMASSRSQAPSWAFDTFPPSAIETSLFTHIYYAFLIPNNVTYKFDITNSTALMLVNFTLTLHSSNPPLKTLFSIGGANDGRELLSRMSSNSSS</sequence>
<evidence type="ECO:0000256" key="1">
    <source>
        <dbReference type="SAM" id="SignalP"/>
    </source>
</evidence>
<dbReference type="SUPFAM" id="SSF51445">
    <property type="entry name" value="(Trans)glycosidases"/>
    <property type="match status" value="1"/>
</dbReference>